<evidence type="ECO:0008006" key="3">
    <source>
        <dbReference type="Google" id="ProtNLM"/>
    </source>
</evidence>
<dbReference type="Pfam" id="PF13565">
    <property type="entry name" value="HTH_32"/>
    <property type="match status" value="1"/>
</dbReference>
<evidence type="ECO:0000313" key="1">
    <source>
        <dbReference type="EMBL" id="GGR28331.1"/>
    </source>
</evidence>
<reference evidence="1" key="2">
    <citation type="submission" date="2020-09" db="EMBL/GenBank/DDBJ databases">
        <authorList>
            <person name="Sun Q."/>
            <person name="Ohkuma M."/>
        </authorList>
    </citation>
    <scope>NUCLEOTIDE SEQUENCE</scope>
    <source>
        <strain evidence="1">JCM 31311</strain>
    </source>
</reference>
<organism evidence="1 2">
    <name type="scientific">Deinococcus ruber</name>
    <dbReference type="NCBI Taxonomy" id="1848197"/>
    <lineage>
        <taxon>Bacteria</taxon>
        <taxon>Thermotogati</taxon>
        <taxon>Deinococcota</taxon>
        <taxon>Deinococci</taxon>
        <taxon>Deinococcales</taxon>
        <taxon>Deinococcaceae</taxon>
        <taxon>Deinococcus</taxon>
    </lineage>
</organism>
<accession>A0A918CK65</accession>
<proteinExistence type="predicted"/>
<dbReference type="Proteomes" id="UP000603865">
    <property type="component" value="Unassembled WGS sequence"/>
</dbReference>
<name>A0A918CK65_9DEIO</name>
<keyword evidence="2" id="KW-1185">Reference proteome</keyword>
<evidence type="ECO:0000313" key="2">
    <source>
        <dbReference type="Proteomes" id="UP000603865"/>
    </source>
</evidence>
<dbReference type="SUPFAM" id="SSF46689">
    <property type="entry name" value="Homeodomain-like"/>
    <property type="match status" value="1"/>
</dbReference>
<comment type="caution">
    <text evidence="1">The sequence shown here is derived from an EMBL/GenBank/DDBJ whole genome shotgun (WGS) entry which is preliminary data.</text>
</comment>
<dbReference type="RefSeq" id="WP_189092706.1">
    <property type="nucleotide sequence ID" value="NZ_BMQL01000043.1"/>
</dbReference>
<dbReference type="EMBL" id="BMQL01000043">
    <property type="protein sequence ID" value="GGR28331.1"/>
    <property type="molecule type" value="Genomic_DNA"/>
</dbReference>
<protein>
    <recommendedName>
        <fullName evidence="3">Transposase</fullName>
    </recommendedName>
</protein>
<gene>
    <name evidence="1" type="ORF">GCM10008957_44470</name>
</gene>
<reference evidence="1" key="1">
    <citation type="journal article" date="2014" name="Int. J. Syst. Evol. Microbiol.">
        <title>Complete genome sequence of Corynebacterium casei LMG S-19264T (=DSM 44701T), isolated from a smear-ripened cheese.</title>
        <authorList>
            <consortium name="US DOE Joint Genome Institute (JGI-PGF)"/>
            <person name="Walter F."/>
            <person name="Albersmeier A."/>
            <person name="Kalinowski J."/>
            <person name="Ruckert C."/>
        </authorList>
    </citation>
    <scope>NUCLEOTIDE SEQUENCE</scope>
    <source>
        <strain evidence="1">JCM 31311</strain>
    </source>
</reference>
<dbReference type="InterPro" id="IPR009057">
    <property type="entry name" value="Homeodomain-like_sf"/>
</dbReference>
<dbReference type="AlphaFoldDB" id="A0A918CK65"/>
<sequence>MLSLEEDVALRSLELGHGIHLKVRLRASIVRLNASGMTVPRLAQHFGRNQRSIHNDLDRYETRGIAGLTDKRCAGPARRVTEEMDAYLHERLAEPRLWNSALLAEALVERFGIRVSRDAMRVRLLALGYSWKRGRYAPGQEPDPAVLHEHQASLATLKKGHWTAN</sequence>